<reference evidence="11" key="1">
    <citation type="submission" date="2024-04" db="EMBL/GenBank/DDBJ databases">
        <authorList>
            <person name="Manzano-Marin A."/>
            <person name="Manzano-Marin A."/>
            <person name="Alejandro Manzano Marin A."/>
        </authorList>
    </citation>
    <scope>NUCLEOTIDE SEQUENCE [LARGE SCALE GENOMIC DNA]</scope>
    <source>
        <strain evidence="11">TABTEA</strain>
    </source>
</reference>
<dbReference type="PROSITE" id="PS51177">
    <property type="entry name" value="LUMAZINE_BIND"/>
    <property type="match status" value="2"/>
</dbReference>
<dbReference type="GO" id="GO:0004746">
    <property type="term" value="F:riboflavin synthase activity"/>
    <property type="evidence" value="ECO:0007669"/>
    <property type="project" value="UniProtKB-EC"/>
</dbReference>
<dbReference type="Gene3D" id="2.40.30.20">
    <property type="match status" value="2"/>
</dbReference>
<keyword evidence="7" id="KW-0677">Repeat</keyword>
<keyword evidence="12" id="KW-1185">Reference proteome</keyword>
<evidence type="ECO:0000256" key="9">
    <source>
        <dbReference type="PROSITE-ProRule" id="PRU00524"/>
    </source>
</evidence>
<evidence type="ECO:0000256" key="6">
    <source>
        <dbReference type="ARBA" id="ARBA00022619"/>
    </source>
</evidence>
<dbReference type="InterPro" id="IPR023366">
    <property type="entry name" value="ATP_synth_asu-like_sf"/>
</dbReference>
<feature type="domain" description="Lumazine-binding" evidence="10">
    <location>
        <begin position="98"/>
        <end position="195"/>
    </location>
</feature>
<keyword evidence="11" id="KW-0808">Transferase</keyword>
<evidence type="ECO:0000256" key="2">
    <source>
        <dbReference type="ARBA" id="ARBA00002803"/>
    </source>
</evidence>
<dbReference type="PIRSF" id="PIRSF000498">
    <property type="entry name" value="Riboflavin_syn_A"/>
    <property type="match status" value="1"/>
</dbReference>
<dbReference type="PANTHER" id="PTHR21098:SF0">
    <property type="entry name" value="RIBOFLAVIN SYNTHASE"/>
    <property type="match status" value="1"/>
</dbReference>
<dbReference type="PANTHER" id="PTHR21098">
    <property type="entry name" value="RIBOFLAVIN SYNTHASE ALPHA CHAIN"/>
    <property type="match status" value="1"/>
</dbReference>
<evidence type="ECO:0000256" key="8">
    <source>
        <dbReference type="NCBIfam" id="TIGR00187"/>
    </source>
</evidence>
<comment type="catalytic activity">
    <reaction evidence="1">
        <text>2 6,7-dimethyl-8-(1-D-ribityl)lumazine + H(+) = 5-amino-6-(D-ribitylamino)uracil + riboflavin</text>
        <dbReference type="Rhea" id="RHEA:20772"/>
        <dbReference type="ChEBI" id="CHEBI:15378"/>
        <dbReference type="ChEBI" id="CHEBI:15934"/>
        <dbReference type="ChEBI" id="CHEBI:57986"/>
        <dbReference type="ChEBI" id="CHEBI:58201"/>
        <dbReference type="EC" id="2.5.1.9"/>
    </reaction>
</comment>
<proteinExistence type="predicted"/>
<name>A0ABM9NPK0_9GAMM</name>
<dbReference type="NCBIfam" id="NF006767">
    <property type="entry name" value="PRK09289.1"/>
    <property type="match status" value="1"/>
</dbReference>
<dbReference type="Proteomes" id="UP001497533">
    <property type="component" value="Chromosome"/>
</dbReference>
<feature type="repeat" description="Lumazine-binding" evidence="9">
    <location>
        <begin position="1"/>
        <end position="97"/>
    </location>
</feature>
<comment type="pathway">
    <text evidence="3">Cofactor biosynthesis; riboflavin biosynthesis; riboflavin from 2-hydroxy-3-oxobutyl phosphate and 5-amino-6-(D-ribitylamino)uracil: step 2/2.</text>
</comment>
<evidence type="ECO:0000313" key="11">
    <source>
        <dbReference type="EMBL" id="CAL1329408.1"/>
    </source>
</evidence>
<protein>
    <recommendedName>
        <fullName evidence="5 8">Riboflavin synthase</fullName>
        <ecNumber evidence="4 8">2.5.1.9</ecNumber>
    </recommendedName>
</protein>
<dbReference type="NCBIfam" id="TIGR00187">
    <property type="entry name" value="ribE"/>
    <property type="match status" value="1"/>
</dbReference>
<evidence type="ECO:0000256" key="1">
    <source>
        <dbReference type="ARBA" id="ARBA00000968"/>
    </source>
</evidence>
<evidence type="ECO:0000256" key="3">
    <source>
        <dbReference type="ARBA" id="ARBA00004887"/>
    </source>
</evidence>
<evidence type="ECO:0000313" key="12">
    <source>
        <dbReference type="Proteomes" id="UP001497533"/>
    </source>
</evidence>
<dbReference type="SUPFAM" id="SSF63380">
    <property type="entry name" value="Riboflavin synthase domain-like"/>
    <property type="match status" value="2"/>
</dbReference>
<gene>
    <name evidence="11" type="primary">ribC</name>
    <name evidence="11" type="ORF">PRHACTZTBTEA_491</name>
</gene>
<evidence type="ECO:0000256" key="5">
    <source>
        <dbReference type="ARBA" id="ARBA00013950"/>
    </source>
</evidence>
<feature type="repeat" description="Lumazine-binding" evidence="9">
    <location>
        <begin position="98"/>
        <end position="195"/>
    </location>
</feature>
<comment type="function">
    <text evidence="2">Catalyzes the dismutation of two molecules of 6,7-dimethyl-8-ribityllumazine, resulting in the formation of riboflavin and 5-amino-6-(D-ribitylamino)uracil.</text>
</comment>
<dbReference type="RefSeq" id="WP_341764871.1">
    <property type="nucleotide sequence ID" value="NZ_OZ034688.1"/>
</dbReference>
<dbReference type="NCBIfam" id="NF009566">
    <property type="entry name" value="PRK13020.1"/>
    <property type="match status" value="1"/>
</dbReference>
<keyword evidence="6" id="KW-0686">Riboflavin biosynthesis</keyword>
<organism evidence="11 12">
    <name type="scientific">Candidatus Providencia siddallii</name>
    <dbReference type="NCBI Taxonomy" id="1715285"/>
    <lineage>
        <taxon>Bacteria</taxon>
        <taxon>Pseudomonadati</taxon>
        <taxon>Pseudomonadota</taxon>
        <taxon>Gammaproteobacteria</taxon>
        <taxon>Enterobacterales</taxon>
        <taxon>Morganellaceae</taxon>
        <taxon>Providencia</taxon>
    </lineage>
</organism>
<dbReference type="InterPro" id="IPR026017">
    <property type="entry name" value="Lumazine-bd_dom"/>
</dbReference>
<dbReference type="CDD" id="cd00402">
    <property type="entry name" value="Riboflavin_synthase_like"/>
    <property type="match status" value="1"/>
</dbReference>
<dbReference type="InterPro" id="IPR001783">
    <property type="entry name" value="Lumazine-bd"/>
</dbReference>
<evidence type="ECO:0000256" key="4">
    <source>
        <dbReference type="ARBA" id="ARBA00012827"/>
    </source>
</evidence>
<feature type="domain" description="Lumazine-binding" evidence="10">
    <location>
        <begin position="1"/>
        <end position="97"/>
    </location>
</feature>
<evidence type="ECO:0000256" key="7">
    <source>
        <dbReference type="ARBA" id="ARBA00022737"/>
    </source>
</evidence>
<sequence>MFTGIIENTMQVIKIIKKNNFQKHILEFKKELLTNLKIGASVSHNGCCLTVTKINKKKVTFDLIKETLKLTNLNNIKEGDFINIERSAKYGDEIGGHILSGHIITTAKIINISKSKYNYQICLILKNLNIMKYISYKGFIAIDGISLTVGDINEKNFFINLIPETILKTTLGKKNIGDVVNVEIDSYTQTIVNTIENLKKIKNNFI</sequence>
<evidence type="ECO:0000259" key="10">
    <source>
        <dbReference type="PROSITE" id="PS51177"/>
    </source>
</evidence>
<dbReference type="InterPro" id="IPR017938">
    <property type="entry name" value="Riboflavin_synthase-like_b-brl"/>
</dbReference>
<dbReference type="Pfam" id="PF00677">
    <property type="entry name" value="Lum_binding"/>
    <property type="match status" value="2"/>
</dbReference>
<accession>A0ABM9NPK0</accession>
<dbReference type="EMBL" id="OZ034688">
    <property type="protein sequence ID" value="CAL1329408.1"/>
    <property type="molecule type" value="Genomic_DNA"/>
</dbReference>
<dbReference type="EC" id="2.5.1.9" evidence="4 8"/>